<dbReference type="InterPro" id="IPR027417">
    <property type="entry name" value="P-loop_NTPase"/>
</dbReference>
<dbReference type="Pfam" id="PF12399">
    <property type="entry name" value="BCA_ABC_TP_C"/>
    <property type="match status" value="1"/>
</dbReference>
<feature type="domain" description="ABC transporter" evidence="4">
    <location>
        <begin position="5"/>
        <end position="242"/>
    </location>
</feature>
<keyword evidence="6" id="KW-1185">Reference proteome</keyword>
<evidence type="ECO:0000313" key="6">
    <source>
        <dbReference type="Proteomes" id="UP000053690"/>
    </source>
</evidence>
<accession>A0A0X3TN57</accession>
<dbReference type="SMART" id="SM00382">
    <property type="entry name" value="AAA"/>
    <property type="match status" value="1"/>
</dbReference>
<proteinExistence type="predicted"/>
<keyword evidence="2" id="KW-0547">Nucleotide-binding</keyword>
<dbReference type="SUPFAM" id="SSF52540">
    <property type="entry name" value="P-loop containing nucleoside triphosphate hydrolases"/>
    <property type="match status" value="1"/>
</dbReference>
<dbReference type="PROSITE" id="PS50893">
    <property type="entry name" value="ABC_TRANSPORTER_2"/>
    <property type="match status" value="1"/>
</dbReference>
<keyword evidence="1" id="KW-0813">Transport</keyword>
<dbReference type="STRING" id="1685378.AVO44_18260"/>
<evidence type="ECO:0000256" key="1">
    <source>
        <dbReference type="ARBA" id="ARBA00022448"/>
    </source>
</evidence>
<dbReference type="AlphaFoldDB" id="A0A0X3TN57"/>
<organism evidence="5 6">
    <name type="scientific">Ruegeria profundi</name>
    <dbReference type="NCBI Taxonomy" id="1685378"/>
    <lineage>
        <taxon>Bacteria</taxon>
        <taxon>Pseudomonadati</taxon>
        <taxon>Pseudomonadota</taxon>
        <taxon>Alphaproteobacteria</taxon>
        <taxon>Rhodobacterales</taxon>
        <taxon>Roseobacteraceae</taxon>
        <taxon>Ruegeria</taxon>
    </lineage>
</organism>
<sequence length="243" mass="26364">MSTALQVSNLVKRFGGLVATNNLSFSLKEGESLGLIGPNGAGKTTVFSQIMGELRQNSGTIELFGDEISTLSTPQRIRAGVSRTYQIPRPFGEMSVAENIRVGLMPDNIWQMIVSPPDTRRERELALSVGFLKADLGRMPTELAMGDLRKLEMARTMATAPKVMLLDEVFAGLTTGEIAQISDLIQSMRKDGMTFLIVSHDLPALEPLIDRAIAIERGTMIAEGTFSEVMNDKAVQASYLGGV</sequence>
<dbReference type="InterPro" id="IPR051120">
    <property type="entry name" value="ABC_AA/LPS_Transport"/>
</dbReference>
<dbReference type="Gene3D" id="3.40.50.300">
    <property type="entry name" value="P-loop containing nucleotide triphosphate hydrolases"/>
    <property type="match status" value="1"/>
</dbReference>
<gene>
    <name evidence="5" type="ORF">AVO44_18260</name>
</gene>
<dbReference type="InterPro" id="IPR003593">
    <property type="entry name" value="AAA+_ATPase"/>
</dbReference>
<evidence type="ECO:0000256" key="2">
    <source>
        <dbReference type="ARBA" id="ARBA00022741"/>
    </source>
</evidence>
<evidence type="ECO:0000259" key="4">
    <source>
        <dbReference type="PROSITE" id="PS50893"/>
    </source>
</evidence>
<dbReference type="Proteomes" id="UP000053690">
    <property type="component" value="Unassembled WGS sequence"/>
</dbReference>
<dbReference type="GO" id="GO:0016887">
    <property type="term" value="F:ATP hydrolysis activity"/>
    <property type="evidence" value="ECO:0007669"/>
    <property type="project" value="InterPro"/>
</dbReference>
<reference evidence="6" key="1">
    <citation type="submission" date="2015-12" db="EMBL/GenBank/DDBJ databases">
        <authorList>
            <person name="Zhang G."/>
            <person name="Stingl U."/>
        </authorList>
    </citation>
    <scope>NUCLEOTIDE SEQUENCE [LARGE SCALE GENOMIC DNA]</scope>
    <source>
        <strain evidence="6">ZGT108</strain>
    </source>
</reference>
<dbReference type="OrthoDB" id="9806149at2"/>
<protein>
    <recommendedName>
        <fullName evidence="4">ABC transporter domain-containing protein</fullName>
    </recommendedName>
</protein>
<dbReference type="Pfam" id="PF00005">
    <property type="entry name" value="ABC_tran"/>
    <property type="match status" value="1"/>
</dbReference>
<dbReference type="PANTHER" id="PTHR45772:SF2">
    <property type="entry name" value="ABC TRANSPORTER ATP-BINDING PROTEIN"/>
    <property type="match status" value="1"/>
</dbReference>
<dbReference type="GO" id="GO:0005886">
    <property type="term" value="C:plasma membrane"/>
    <property type="evidence" value="ECO:0007669"/>
    <property type="project" value="TreeGrafter"/>
</dbReference>
<evidence type="ECO:0000256" key="3">
    <source>
        <dbReference type="ARBA" id="ARBA00022840"/>
    </source>
</evidence>
<dbReference type="InterPro" id="IPR003439">
    <property type="entry name" value="ABC_transporter-like_ATP-bd"/>
</dbReference>
<dbReference type="PANTHER" id="PTHR45772">
    <property type="entry name" value="CONSERVED COMPONENT OF ABC TRANSPORTER FOR NATURAL AMINO ACIDS-RELATED"/>
    <property type="match status" value="1"/>
</dbReference>
<comment type="caution">
    <text evidence="5">The sequence shown here is derived from an EMBL/GenBank/DDBJ whole genome shotgun (WGS) entry which is preliminary data.</text>
</comment>
<dbReference type="EMBL" id="LQBP01000012">
    <property type="protein sequence ID" value="KUJ77154.1"/>
    <property type="molecule type" value="Genomic_DNA"/>
</dbReference>
<name>A0A0X3TN57_9RHOB</name>
<keyword evidence="3" id="KW-0067">ATP-binding</keyword>
<dbReference type="RefSeq" id="WP_068340280.1">
    <property type="nucleotide sequence ID" value="NZ_JAIUZS010000002.1"/>
</dbReference>
<dbReference type="GO" id="GO:0005524">
    <property type="term" value="F:ATP binding"/>
    <property type="evidence" value="ECO:0007669"/>
    <property type="project" value="UniProtKB-KW"/>
</dbReference>
<dbReference type="InterPro" id="IPR032823">
    <property type="entry name" value="BCA_ABC_TP_C"/>
</dbReference>
<evidence type="ECO:0000313" key="5">
    <source>
        <dbReference type="EMBL" id="KUJ77154.1"/>
    </source>
</evidence>